<dbReference type="AlphaFoldDB" id="A0A9N9GK30"/>
<dbReference type="EMBL" id="CAJVPQ010002970">
    <property type="protein sequence ID" value="CAG8614136.1"/>
    <property type="molecule type" value="Genomic_DNA"/>
</dbReference>
<name>A0A9N9GK30_9GLOM</name>
<keyword evidence="2" id="KW-1185">Reference proteome</keyword>
<reference evidence="1" key="1">
    <citation type="submission" date="2021-06" db="EMBL/GenBank/DDBJ databases">
        <authorList>
            <person name="Kallberg Y."/>
            <person name="Tangrot J."/>
            <person name="Rosling A."/>
        </authorList>
    </citation>
    <scope>NUCLEOTIDE SEQUENCE</scope>
    <source>
        <strain evidence="1">UK204</strain>
    </source>
</reference>
<dbReference type="Proteomes" id="UP000789570">
    <property type="component" value="Unassembled WGS sequence"/>
</dbReference>
<organism evidence="1 2">
    <name type="scientific">Funneliformis caledonium</name>
    <dbReference type="NCBI Taxonomy" id="1117310"/>
    <lineage>
        <taxon>Eukaryota</taxon>
        <taxon>Fungi</taxon>
        <taxon>Fungi incertae sedis</taxon>
        <taxon>Mucoromycota</taxon>
        <taxon>Glomeromycotina</taxon>
        <taxon>Glomeromycetes</taxon>
        <taxon>Glomerales</taxon>
        <taxon>Glomeraceae</taxon>
        <taxon>Funneliformis</taxon>
    </lineage>
</organism>
<protein>
    <submittedName>
        <fullName evidence="1">10562_t:CDS:1</fullName>
    </submittedName>
</protein>
<evidence type="ECO:0000313" key="1">
    <source>
        <dbReference type="EMBL" id="CAG8614136.1"/>
    </source>
</evidence>
<accession>A0A9N9GK30</accession>
<evidence type="ECO:0000313" key="2">
    <source>
        <dbReference type="Proteomes" id="UP000789570"/>
    </source>
</evidence>
<comment type="caution">
    <text evidence="1">The sequence shown here is derived from an EMBL/GenBank/DDBJ whole genome shotgun (WGS) entry which is preliminary data.</text>
</comment>
<sequence>MSQKKYKNLSEKVKGVEELQEHINQLELMLEHALKNPPFANFFIDKMRHICIIYIATHQEKRKPFTDPEEY</sequence>
<gene>
    <name evidence="1" type="ORF">FCALED_LOCUS9219</name>
</gene>
<proteinExistence type="predicted"/>